<dbReference type="AlphaFoldDB" id="A0A834KMP1"/>
<evidence type="ECO:0000313" key="1">
    <source>
        <dbReference type="EMBL" id="KAF7409543.1"/>
    </source>
</evidence>
<keyword evidence="2" id="KW-1185">Reference proteome</keyword>
<protein>
    <submittedName>
        <fullName evidence="1">Uncharacterized protein</fullName>
    </submittedName>
</protein>
<dbReference type="EMBL" id="JACSDZ010000003">
    <property type="protein sequence ID" value="KAF7409543.1"/>
    <property type="molecule type" value="Genomic_DNA"/>
</dbReference>
<accession>A0A834KMP1</accession>
<comment type="caution">
    <text evidence="1">The sequence shown here is derived from an EMBL/GenBank/DDBJ whole genome shotgun (WGS) entry which is preliminary data.</text>
</comment>
<proteinExistence type="predicted"/>
<organism evidence="1 2">
    <name type="scientific">Vespula germanica</name>
    <name type="common">German yellow jacket</name>
    <name type="synonym">Paravespula germanica</name>
    <dbReference type="NCBI Taxonomy" id="30212"/>
    <lineage>
        <taxon>Eukaryota</taxon>
        <taxon>Metazoa</taxon>
        <taxon>Ecdysozoa</taxon>
        <taxon>Arthropoda</taxon>
        <taxon>Hexapoda</taxon>
        <taxon>Insecta</taxon>
        <taxon>Pterygota</taxon>
        <taxon>Neoptera</taxon>
        <taxon>Endopterygota</taxon>
        <taxon>Hymenoptera</taxon>
        <taxon>Apocrita</taxon>
        <taxon>Aculeata</taxon>
        <taxon>Vespoidea</taxon>
        <taxon>Vespidae</taxon>
        <taxon>Vespinae</taxon>
        <taxon>Vespula</taxon>
    </lineage>
</organism>
<gene>
    <name evidence="1" type="ORF">HZH68_003924</name>
</gene>
<reference evidence="1" key="1">
    <citation type="journal article" date="2020" name="G3 (Bethesda)">
        <title>High-Quality Assemblies for Three Invasive Social Wasps from the &lt;i&gt;Vespula&lt;/i&gt; Genus.</title>
        <authorList>
            <person name="Harrop T.W.R."/>
            <person name="Guhlin J."/>
            <person name="McLaughlin G.M."/>
            <person name="Permina E."/>
            <person name="Stockwell P."/>
            <person name="Gilligan J."/>
            <person name="Le Lec M.F."/>
            <person name="Gruber M.A.M."/>
            <person name="Quinn O."/>
            <person name="Lovegrove M."/>
            <person name="Duncan E.J."/>
            <person name="Remnant E.J."/>
            <person name="Van Eeckhoven J."/>
            <person name="Graham B."/>
            <person name="Knapp R.A."/>
            <person name="Langford K.W."/>
            <person name="Kronenberg Z."/>
            <person name="Press M.O."/>
            <person name="Eacker S.M."/>
            <person name="Wilson-Rankin E.E."/>
            <person name="Purcell J."/>
            <person name="Lester P.J."/>
            <person name="Dearden P.K."/>
        </authorList>
    </citation>
    <scope>NUCLEOTIDE SEQUENCE</scope>
    <source>
        <strain evidence="1">Linc-1</strain>
    </source>
</reference>
<dbReference type="Proteomes" id="UP000617340">
    <property type="component" value="Unassembled WGS sequence"/>
</dbReference>
<name>A0A834KMP1_VESGE</name>
<evidence type="ECO:0000313" key="2">
    <source>
        <dbReference type="Proteomes" id="UP000617340"/>
    </source>
</evidence>
<sequence>MGLGPLQRTLCPLYAHIFPDLIWPIGAEILREHRDLSNDPSPAPLGATISEKKIVKQKFPFPLFYINRNISAPIGQVVTKKIWANRAQRHHSNGAGLVPLGAIVSEKKIVKEKFLPLAQRALSNGPEKVPLRAIVLEEKIVIGKFFFPLFYINGYILAPIGRIWTKKIWAYRAQRDPSNGPGDVLPGAIVPEKKIVKKKFFFPLFYINRNISAPIGQIWTKKVWAYRAQRDLSNGHEKVPLRAIVLEEKIVKENFFFPLFYINHYISAPTGQVLTKNIWAYRAQRALSSGPGKVPLGATVSEEKIVKEKFFFPLFYINGYISAPIGQIWTEKIWAYSAQRGLSNGPGDVPPAPRGMGLGPLQRTLCPLYANIFPVLIWPIGAEILRTYRNGPGTTAKVSKRSICPYSSRPDLANRSRDITVYIELRKKNFSLTIFFSETIASRGTGPGPLESTYWYGPYATGNVLLRPKPPYVLRPNLTTYSRDIPVYVEERKKNFSLTIFLSETLPPRGTVAGLLESTWRNAPGAIEKISMRSMRPYSSRPDLANRSRDITVYIEQRKKNFSLTIFFSETVASRGTSPGTLESTYGNGPGAIAKVSMRSICPYSSRPDLANRSRDITVYIEQRKKNFSLTIFFTETIASRGTGPGPLERTYWKGPGATGNVLLRPKPHIFFVQIWPTESRGTGPGPLERPLCVLYAHILLVQIWTIEAEILRTYRNGPGADGKVSLRPIRPYPSRLDLTNRSRDLTHLEEQSRGYWKGLFAPYTPIFLSSRSDNRSRDITVYIEQRKKNFSLTIPFSETIAPRGTRPEPQESTYRNGSGAFGKVSLRPIRPYSSRPDLANRSQDIRVYKEKCTKGNGTGAYLKGLFAPYTPIFFSSGFGQ</sequence>